<proteinExistence type="predicted"/>
<accession>W4F8L8</accession>
<gene>
    <name evidence="1" type="ORF">H257_19241</name>
</gene>
<dbReference type="STRING" id="112090.W4F8L8"/>
<dbReference type="AlphaFoldDB" id="W4F8L8"/>
<organism evidence="1">
    <name type="scientific">Aphanomyces astaci</name>
    <name type="common">Crayfish plague agent</name>
    <dbReference type="NCBI Taxonomy" id="112090"/>
    <lineage>
        <taxon>Eukaryota</taxon>
        <taxon>Sar</taxon>
        <taxon>Stramenopiles</taxon>
        <taxon>Oomycota</taxon>
        <taxon>Saprolegniomycetes</taxon>
        <taxon>Saprolegniales</taxon>
        <taxon>Verrucalvaceae</taxon>
        <taxon>Aphanomyces</taxon>
    </lineage>
</organism>
<evidence type="ECO:0000313" key="1">
    <source>
        <dbReference type="EMBL" id="ETV63825.1"/>
    </source>
</evidence>
<name>W4F8L8_APHAT</name>
<protein>
    <submittedName>
        <fullName evidence="1">Uncharacterized protein</fullName>
    </submittedName>
</protein>
<dbReference type="EMBL" id="KI913542">
    <property type="protein sequence ID" value="ETV63825.1"/>
    <property type="molecule type" value="Genomic_DNA"/>
</dbReference>
<dbReference type="GeneID" id="20821237"/>
<dbReference type="OrthoDB" id="112166at2759"/>
<dbReference type="VEuPathDB" id="FungiDB:H257_19241"/>
<reference evidence="1" key="1">
    <citation type="submission" date="2013-12" db="EMBL/GenBank/DDBJ databases">
        <title>The Genome Sequence of Aphanomyces astaci APO3.</title>
        <authorList>
            <consortium name="The Broad Institute Genomics Platform"/>
            <person name="Russ C."/>
            <person name="Tyler B."/>
            <person name="van West P."/>
            <person name="Dieguez-Uribeondo J."/>
            <person name="Young S.K."/>
            <person name="Zeng Q."/>
            <person name="Gargeya S."/>
            <person name="Fitzgerald M."/>
            <person name="Abouelleil A."/>
            <person name="Alvarado L."/>
            <person name="Chapman S.B."/>
            <person name="Gainer-Dewar J."/>
            <person name="Goldberg J."/>
            <person name="Griggs A."/>
            <person name="Gujja S."/>
            <person name="Hansen M."/>
            <person name="Howarth C."/>
            <person name="Imamovic A."/>
            <person name="Ireland A."/>
            <person name="Larimer J."/>
            <person name="McCowan C."/>
            <person name="Murphy C."/>
            <person name="Pearson M."/>
            <person name="Poon T.W."/>
            <person name="Priest M."/>
            <person name="Roberts A."/>
            <person name="Saif S."/>
            <person name="Shea T."/>
            <person name="Sykes S."/>
            <person name="Wortman J."/>
            <person name="Nusbaum C."/>
            <person name="Birren B."/>
        </authorList>
    </citation>
    <scope>NUCLEOTIDE SEQUENCE [LARGE SCALE GENOMIC DNA]</scope>
    <source>
        <strain evidence="1">APO3</strain>
    </source>
</reference>
<sequence length="293" mass="32654">MEPVMVLTLDSFDAHTQGMVRKVQANLVVASRGLAISTCNLNTPVIDTLTAYLLLNYPSLKKLNAQALPVLRHALDLLAAARWIFWLEPLEQNARPIPETAEQRLIRHQATLLDQFMQAGRRQEERLQGLEAKVDGHAVKKPQVLENGNGEPTVKRQRQASATALRTTWFEWYGGEPRLYANADASKQKRYNARHLVAYMRLFLPKGFVMEEGSSTYLDDVVSIGSAAESALLAFLREQGCRSTGSSAVLKVLQKLHRDGALKSRIGHYLQLRIAGLTTDPAPLHTQVVLDHS</sequence>
<dbReference type="RefSeq" id="XP_009846690.1">
    <property type="nucleotide sequence ID" value="XM_009848388.1"/>
</dbReference>